<keyword evidence="2" id="KW-1185">Reference proteome</keyword>
<dbReference type="Proteomes" id="UP001465976">
    <property type="component" value="Unassembled WGS sequence"/>
</dbReference>
<comment type="caution">
    <text evidence="1">The sequence shown here is derived from an EMBL/GenBank/DDBJ whole genome shotgun (WGS) entry which is preliminary data.</text>
</comment>
<name>A0ABR3FH04_9AGAR</name>
<evidence type="ECO:0008006" key="3">
    <source>
        <dbReference type="Google" id="ProtNLM"/>
    </source>
</evidence>
<gene>
    <name evidence="1" type="ORF">V5O48_007332</name>
</gene>
<proteinExistence type="predicted"/>
<reference evidence="1 2" key="1">
    <citation type="submission" date="2024-02" db="EMBL/GenBank/DDBJ databases">
        <title>A draft genome for the cacao thread blight pathogen Marasmius crinis-equi.</title>
        <authorList>
            <person name="Cohen S.P."/>
            <person name="Baruah I.K."/>
            <person name="Amoako-Attah I."/>
            <person name="Bukari Y."/>
            <person name="Meinhardt L.W."/>
            <person name="Bailey B.A."/>
        </authorList>
    </citation>
    <scope>NUCLEOTIDE SEQUENCE [LARGE SCALE GENOMIC DNA]</scope>
    <source>
        <strain evidence="1 2">GH-76</strain>
    </source>
</reference>
<evidence type="ECO:0000313" key="2">
    <source>
        <dbReference type="Proteomes" id="UP001465976"/>
    </source>
</evidence>
<organism evidence="1 2">
    <name type="scientific">Marasmius crinis-equi</name>
    <dbReference type="NCBI Taxonomy" id="585013"/>
    <lineage>
        <taxon>Eukaryota</taxon>
        <taxon>Fungi</taxon>
        <taxon>Dikarya</taxon>
        <taxon>Basidiomycota</taxon>
        <taxon>Agaricomycotina</taxon>
        <taxon>Agaricomycetes</taxon>
        <taxon>Agaricomycetidae</taxon>
        <taxon>Agaricales</taxon>
        <taxon>Marasmiineae</taxon>
        <taxon>Marasmiaceae</taxon>
        <taxon>Marasmius</taxon>
    </lineage>
</organism>
<dbReference type="EMBL" id="JBAHYK010000380">
    <property type="protein sequence ID" value="KAL0574636.1"/>
    <property type="molecule type" value="Genomic_DNA"/>
</dbReference>
<accession>A0ABR3FH04</accession>
<protein>
    <recommendedName>
        <fullName evidence="3">F-box domain-containing protein</fullName>
    </recommendedName>
</protein>
<sequence length="309" mass="34548">MSSAPSTSTAMPIELVEKIISLLWLSPLTTCERALFIKSSVVVSSSWHSIFLRVAATDFYVLSPSHGLVFLEITRGRRTSTAINYPLDTLCRSLTIESENDHLLPGPEMQEQQPIGIVFGAIIQELSRFATRLPYLRRISFEVKNYLMETVFERNQSLLACFPKQVTELEINFTYGEDTDPLNVLAIKSRGFETFGLQKAQSAGLKKLTVLGTSSGVVKELLGVFGGREKLEEFRQDAWKEVAQPIVTATQEEEEENDEVFYDSETGLEPSIPGTDDSWAGSEEMLVESFSKDDLTRMLFALHKGMVVS</sequence>
<evidence type="ECO:0000313" key="1">
    <source>
        <dbReference type="EMBL" id="KAL0574636.1"/>
    </source>
</evidence>